<protein>
    <submittedName>
        <fullName evidence="1">Uncharacterized protein</fullName>
    </submittedName>
</protein>
<name>A0A6C0LV40_9ZZZZ</name>
<sequence>MPYLTLTELSSKHTTNRNIIHKSVNQAAFGIEGTNHIGSTLAYGNDSRPRYDYNYIKRDTLSYVKK</sequence>
<proteinExistence type="predicted"/>
<organism evidence="1">
    <name type="scientific">viral metagenome</name>
    <dbReference type="NCBI Taxonomy" id="1070528"/>
    <lineage>
        <taxon>unclassified sequences</taxon>
        <taxon>metagenomes</taxon>
        <taxon>organismal metagenomes</taxon>
    </lineage>
</organism>
<dbReference type="AlphaFoldDB" id="A0A6C0LV40"/>
<evidence type="ECO:0000313" key="1">
    <source>
        <dbReference type="EMBL" id="QHU33858.1"/>
    </source>
</evidence>
<accession>A0A6C0LV40</accession>
<dbReference type="EMBL" id="MN740564">
    <property type="protein sequence ID" value="QHU33858.1"/>
    <property type="molecule type" value="Genomic_DNA"/>
</dbReference>
<reference evidence="1" key="1">
    <citation type="journal article" date="2020" name="Nature">
        <title>Giant virus diversity and host interactions through global metagenomics.</title>
        <authorList>
            <person name="Schulz F."/>
            <person name="Roux S."/>
            <person name="Paez-Espino D."/>
            <person name="Jungbluth S."/>
            <person name="Walsh D.A."/>
            <person name="Denef V.J."/>
            <person name="McMahon K.D."/>
            <person name="Konstantinidis K.T."/>
            <person name="Eloe-Fadrosh E.A."/>
            <person name="Kyrpides N.C."/>
            <person name="Woyke T."/>
        </authorList>
    </citation>
    <scope>NUCLEOTIDE SEQUENCE</scope>
    <source>
        <strain evidence="1">GVMAG-S-1016704-142</strain>
    </source>
</reference>